<dbReference type="PROSITE" id="PS00108">
    <property type="entry name" value="PROTEIN_KINASE_ST"/>
    <property type="match status" value="1"/>
</dbReference>
<comment type="caution">
    <text evidence="6">The sequence shown here is derived from an EMBL/GenBank/DDBJ whole genome shotgun (WGS) entry which is preliminary data.</text>
</comment>
<dbReference type="InterPro" id="IPR027417">
    <property type="entry name" value="P-loop_NTPase"/>
</dbReference>
<accession>A0ABT5BZ89</accession>
<dbReference type="CDD" id="cd14014">
    <property type="entry name" value="STKc_PknB_like"/>
    <property type="match status" value="1"/>
</dbReference>
<dbReference type="SUPFAM" id="SSF56112">
    <property type="entry name" value="Protein kinase-like (PK-like)"/>
    <property type="match status" value="1"/>
</dbReference>
<dbReference type="Gene3D" id="1.25.40.10">
    <property type="entry name" value="Tetratricopeptide repeat domain"/>
    <property type="match status" value="1"/>
</dbReference>
<protein>
    <submittedName>
        <fullName evidence="6">Protein kinase</fullName>
    </submittedName>
</protein>
<keyword evidence="2" id="KW-0547">Nucleotide-binding</keyword>
<dbReference type="InterPro" id="IPR011009">
    <property type="entry name" value="Kinase-like_dom_sf"/>
</dbReference>
<dbReference type="GO" id="GO:0016301">
    <property type="term" value="F:kinase activity"/>
    <property type="evidence" value="ECO:0007669"/>
    <property type="project" value="UniProtKB-KW"/>
</dbReference>
<feature type="domain" description="Protein kinase" evidence="5">
    <location>
        <begin position="38"/>
        <end position="306"/>
    </location>
</feature>
<dbReference type="InterPro" id="IPR008271">
    <property type="entry name" value="Ser/Thr_kinase_AS"/>
</dbReference>
<sequence length="1342" mass="143002">MRRPRLSARHRSLQGFSVRLPRVASSRVDSGAVLASRFVVEQQVAAGGMGTVYRAHDRLDARPVALKVLHSREAFDVERFEREAQILAELSHPGIVRYVAHGRTTAGDHYLAMEWLEGEDLAACLARRQLALGESLAVLRRTADALAFAHSRGIIHRDVKPSNIFLVAGDVGQLRLVDFGIARPDGESRRLTYTGGILGTPGYIAPEQIEGGGALDARADVFSLACVFYECVAGRPAFEGAHVMAALAKLLFQQTPRLRDVRADVPEPLERLMDRMMAKNPEDRPRDCGDVGVELAQIAEALDAWATPRPATLASPRDATMRSARVDGFLTRSEQRLVSLVLAGEPDDVQMSVAAAGGVPSALDVSSVLQELSSEGPGSAVPRSEVRAAVEPYGAHITEISRGSLIAILAGAGSAVDRAERAARCALALRARFPGIPLAVATGRGVSSAKLIEGDVIDRGVRALRAAHAGAVRLDDVTASVVGGRLKVESDENGPFLATETAADESVPVLLGKPSVWVGRIRELSMLEGVFSGCVSESLASAVLVIGAAGSGKSRLRLEFLTRVRRQFGSVEILSGRAESMAAGSPFGLIADAIQKAAGMREGEPVEARRRKLTRRLGRHLSGEALSRISAFLGELSRTPFPDGETSGLRAARDNAMLMADATRAAWEDWLAAECAAQPVLLVLEDLHFGDPATVRLIDQTLRNLRDLPLMLLALARPEVSKQFPGLWTDREVQTIKLGPLPAKASERMVRSALGEETPAETVARVVDRADGNPFYLEELIRAVATGKGDVLPDSVLGTVEARLDAEGHEAKRVLRAASIFGDRFSKLAVAALLGGATRVKETETWLDALAARELIAPVSTPGWLIPTDYVFRHAIVREAAYAMLTEPDRALGHKLAGEWLERSGHTDAMALAEHFRRGGEPGRAVRWYRRAAEQALEANDLASALARAEMGVQCGAADEELGRLRLVEAEIGLWQGEAVLAVQRGTEAASLVRTGSSPWFRAIGQVIIAEGKLGHFDRVEAWATRAAEAAGAISARIMCLCDAATFLSFGGRYAAADALIQMLEVVASEPAGLEPQAAGLYQQARAVRANTRGDIGAALSGFTAALAAFEQAGDRRNACTIRSNLGFLYGELGDFEVAESALRTALAAAQRMGLDDLETAASQNLGYVIAHLGQLEEAKLLEQRAAAAFQQQGDRRMEGVTLTYMAKIMLLSGDPVAAEREARAAVEALAVAPPLRAAAVAVLSRALLAQGRPEEALPAAREAFVQLEEAGSLEEGESLVRLAYAEALAAAGAASEAAEALAVARQHLLERAAKISDAAFRERFLTCVPDNARTLALAAAG</sequence>
<dbReference type="Gene3D" id="3.30.200.20">
    <property type="entry name" value="Phosphorylase Kinase, domain 1"/>
    <property type="match status" value="1"/>
</dbReference>
<dbReference type="InterPro" id="IPR011990">
    <property type="entry name" value="TPR-like_helical_dom_sf"/>
</dbReference>
<dbReference type="InterPro" id="IPR000719">
    <property type="entry name" value="Prot_kinase_dom"/>
</dbReference>
<dbReference type="SUPFAM" id="SSF52540">
    <property type="entry name" value="P-loop containing nucleoside triphosphate hydrolases"/>
    <property type="match status" value="1"/>
</dbReference>
<dbReference type="EMBL" id="JAQNDK010000002">
    <property type="protein sequence ID" value="MDC0679470.1"/>
    <property type="molecule type" value="Genomic_DNA"/>
</dbReference>
<dbReference type="SMART" id="SM00220">
    <property type="entry name" value="S_TKc"/>
    <property type="match status" value="1"/>
</dbReference>
<gene>
    <name evidence="6" type="ORF">POL72_17130</name>
</gene>
<dbReference type="PROSITE" id="PS50011">
    <property type="entry name" value="PROTEIN_KINASE_DOM"/>
    <property type="match status" value="1"/>
</dbReference>
<dbReference type="InterPro" id="IPR041664">
    <property type="entry name" value="AAA_16"/>
</dbReference>
<evidence type="ECO:0000256" key="3">
    <source>
        <dbReference type="ARBA" id="ARBA00022777"/>
    </source>
</evidence>
<dbReference type="PANTHER" id="PTHR43289">
    <property type="entry name" value="MITOGEN-ACTIVATED PROTEIN KINASE KINASE KINASE 20-RELATED"/>
    <property type="match status" value="1"/>
</dbReference>
<keyword evidence="1" id="KW-0808">Transferase</keyword>
<evidence type="ECO:0000256" key="2">
    <source>
        <dbReference type="ARBA" id="ARBA00022741"/>
    </source>
</evidence>
<evidence type="ECO:0000259" key="5">
    <source>
        <dbReference type="PROSITE" id="PS50011"/>
    </source>
</evidence>
<organism evidence="6 7">
    <name type="scientific">Sorangium atrum</name>
    <dbReference type="NCBI Taxonomy" id="2995308"/>
    <lineage>
        <taxon>Bacteria</taxon>
        <taxon>Pseudomonadati</taxon>
        <taxon>Myxococcota</taxon>
        <taxon>Polyangia</taxon>
        <taxon>Polyangiales</taxon>
        <taxon>Polyangiaceae</taxon>
        <taxon>Sorangium</taxon>
    </lineage>
</organism>
<name>A0ABT5BZ89_9BACT</name>
<dbReference type="Gene3D" id="1.10.510.10">
    <property type="entry name" value="Transferase(Phosphotransferase) domain 1"/>
    <property type="match status" value="1"/>
</dbReference>
<keyword evidence="7" id="KW-1185">Reference proteome</keyword>
<keyword evidence="4" id="KW-0067">ATP-binding</keyword>
<evidence type="ECO:0000313" key="7">
    <source>
        <dbReference type="Proteomes" id="UP001217485"/>
    </source>
</evidence>
<dbReference type="Pfam" id="PF00069">
    <property type="entry name" value="Pkinase"/>
    <property type="match status" value="1"/>
</dbReference>
<proteinExistence type="predicted"/>
<evidence type="ECO:0000256" key="4">
    <source>
        <dbReference type="ARBA" id="ARBA00022840"/>
    </source>
</evidence>
<dbReference type="Proteomes" id="UP001217485">
    <property type="component" value="Unassembled WGS sequence"/>
</dbReference>
<dbReference type="PANTHER" id="PTHR43289:SF6">
    <property type="entry name" value="SERINE_THREONINE-PROTEIN KINASE NEKL-3"/>
    <property type="match status" value="1"/>
</dbReference>
<evidence type="ECO:0000256" key="1">
    <source>
        <dbReference type="ARBA" id="ARBA00022679"/>
    </source>
</evidence>
<dbReference type="Pfam" id="PF13191">
    <property type="entry name" value="AAA_16"/>
    <property type="match status" value="1"/>
</dbReference>
<reference evidence="6 7" key="1">
    <citation type="submission" date="2023-01" db="EMBL/GenBank/DDBJ databases">
        <title>Minimal conservation of predation-associated metabolite biosynthetic gene clusters underscores biosynthetic potential of Myxococcota including descriptions for ten novel species: Archangium lansinium sp. nov., Myxococcus landrumus sp. nov., Nannocystis bai.</title>
        <authorList>
            <person name="Ahearne A."/>
            <person name="Stevens C."/>
            <person name="Dowd S."/>
        </authorList>
    </citation>
    <scope>NUCLEOTIDE SEQUENCE [LARGE SCALE GENOMIC DNA]</scope>
    <source>
        <strain evidence="6 7">WIWO2</strain>
    </source>
</reference>
<dbReference type="SUPFAM" id="SSF48452">
    <property type="entry name" value="TPR-like"/>
    <property type="match status" value="1"/>
</dbReference>
<keyword evidence="3 6" id="KW-0418">Kinase</keyword>
<evidence type="ECO:0000313" key="6">
    <source>
        <dbReference type="EMBL" id="MDC0679470.1"/>
    </source>
</evidence>